<evidence type="ECO:0000256" key="1">
    <source>
        <dbReference type="SAM" id="Phobius"/>
    </source>
</evidence>
<dbReference type="Proteomes" id="UP000198618">
    <property type="component" value="Unassembled WGS sequence"/>
</dbReference>
<keyword evidence="1" id="KW-1133">Transmembrane helix</keyword>
<organism evidence="2 3">
    <name type="scientific">Oceanobacillus limi</name>
    <dbReference type="NCBI Taxonomy" id="930131"/>
    <lineage>
        <taxon>Bacteria</taxon>
        <taxon>Bacillati</taxon>
        <taxon>Bacillota</taxon>
        <taxon>Bacilli</taxon>
        <taxon>Bacillales</taxon>
        <taxon>Bacillaceae</taxon>
        <taxon>Oceanobacillus</taxon>
    </lineage>
</organism>
<feature type="transmembrane region" description="Helical" evidence="1">
    <location>
        <begin position="55"/>
        <end position="75"/>
    </location>
</feature>
<gene>
    <name evidence="2" type="ORF">SAMN05216389_101143</name>
</gene>
<sequence>MDELPSENQFGIATLLLGGVGFLFGPQLLFVPIMTLLFGVLTSGTYDRNKEQNPWTFNLGIMFSIIGIVLHQIGYTHILM</sequence>
<keyword evidence="1" id="KW-0472">Membrane</keyword>
<dbReference type="AlphaFoldDB" id="A0A1H9Y283"/>
<name>A0A1H9Y283_9BACI</name>
<keyword evidence="3" id="KW-1185">Reference proteome</keyword>
<proteinExistence type="predicted"/>
<evidence type="ECO:0000313" key="3">
    <source>
        <dbReference type="Proteomes" id="UP000198618"/>
    </source>
</evidence>
<protein>
    <recommendedName>
        <fullName evidence="4">DUF4190 domain-containing protein</fullName>
    </recommendedName>
</protein>
<reference evidence="2 3" key="1">
    <citation type="submission" date="2016-10" db="EMBL/GenBank/DDBJ databases">
        <authorList>
            <person name="de Groot N.N."/>
        </authorList>
    </citation>
    <scope>NUCLEOTIDE SEQUENCE [LARGE SCALE GENOMIC DNA]</scope>
    <source>
        <strain evidence="2 3">IBRC-M 10780</strain>
    </source>
</reference>
<evidence type="ECO:0008006" key="4">
    <source>
        <dbReference type="Google" id="ProtNLM"/>
    </source>
</evidence>
<dbReference type="STRING" id="930131.SAMN05216389_101143"/>
<feature type="transmembrane region" description="Helical" evidence="1">
    <location>
        <begin position="12"/>
        <end position="43"/>
    </location>
</feature>
<evidence type="ECO:0000313" key="2">
    <source>
        <dbReference type="EMBL" id="SES62916.1"/>
    </source>
</evidence>
<keyword evidence="1" id="KW-0812">Transmembrane</keyword>
<dbReference type="EMBL" id="FOHE01000001">
    <property type="protein sequence ID" value="SES62916.1"/>
    <property type="molecule type" value="Genomic_DNA"/>
</dbReference>
<accession>A0A1H9Y283</accession>